<feature type="domain" description="PKD" evidence="10">
    <location>
        <begin position="1444"/>
        <end position="1533"/>
    </location>
</feature>
<protein>
    <submittedName>
        <fullName evidence="12">PKD repeat protein</fullName>
    </submittedName>
</protein>
<evidence type="ECO:0000256" key="7">
    <source>
        <dbReference type="SAM" id="MobiDB-lite"/>
    </source>
</evidence>
<evidence type="ECO:0000256" key="4">
    <source>
        <dbReference type="ARBA" id="ARBA00023273"/>
    </source>
</evidence>
<dbReference type="EMBL" id="RBKS01000001">
    <property type="protein sequence ID" value="RKR72934.1"/>
    <property type="molecule type" value="Genomic_DNA"/>
</dbReference>
<proteinExistence type="predicted"/>
<dbReference type="GO" id="GO:0016798">
    <property type="term" value="F:hydrolase activity, acting on glycosyl bonds"/>
    <property type="evidence" value="ECO:0007669"/>
    <property type="project" value="UniProtKB-KW"/>
</dbReference>
<feature type="domain" description="PKD" evidence="10">
    <location>
        <begin position="1017"/>
        <end position="1105"/>
    </location>
</feature>
<dbReference type="InterPro" id="IPR013320">
    <property type="entry name" value="ConA-like_dom_sf"/>
</dbReference>
<evidence type="ECO:0000259" key="10">
    <source>
        <dbReference type="PROSITE" id="PS50093"/>
    </source>
</evidence>
<dbReference type="PROSITE" id="PS50093">
    <property type="entry name" value="PKD"/>
    <property type="match status" value="6"/>
</dbReference>
<evidence type="ECO:0000256" key="5">
    <source>
        <dbReference type="ARBA" id="ARBA00023295"/>
    </source>
</evidence>
<dbReference type="RefSeq" id="WP_121367857.1">
    <property type="nucleotide sequence ID" value="NZ_RBKS01000001.1"/>
</dbReference>
<dbReference type="SMART" id="SM00560">
    <property type="entry name" value="LamGL"/>
    <property type="match status" value="2"/>
</dbReference>
<dbReference type="InterPro" id="IPR035986">
    <property type="entry name" value="PKD_dom_sf"/>
</dbReference>
<dbReference type="InterPro" id="IPR022409">
    <property type="entry name" value="PKD/Chitinase_dom"/>
</dbReference>
<dbReference type="InterPro" id="IPR006558">
    <property type="entry name" value="LamG-like"/>
</dbReference>
<dbReference type="Gene3D" id="2.60.40.10">
    <property type="entry name" value="Immunoglobulins"/>
    <property type="match status" value="7"/>
</dbReference>
<keyword evidence="6" id="KW-0119">Carbohydrate metabolism</keyword>
<keyword evidence="2 8" id="KW-0732">Signal</keyword>
<dbReference type="OrthoDB" id="9802683at2"/>
<dbReference type="PROSITE" id="PS50853">
    <property type="entry name" value="FN3"/>
    <property type="match status" value="1"/>
</dbReference>
<feature type="region of interest" description="Disordered" evidence="7">
    <location>
        <begin position="599"/>
        <end position="636"/>
    </location>
</feature>
<name>A0A495IA98_9MICO</name>
<dbReference type="Pfam" id="PF18911">
    <property type="entry name" value="PKD_4"/>
    <property type="match status" value="6"/>
</dbReference>
<keyword evidence="4" id="KW-0966">Cell projection</keyword>
<evidence type="ECO:0000313" key="12">
    <source>
        <dbReference type="EMBL" id="RKR72934.1"/>
    </source>
</evidence>
<dbReference type="InterPro" id="IPR000601">
    <property type="entry name" value="PKD_dom"/>
</dbReference>
<keyword evidence="5" id="KW-0326">Glycosidase</keyword>
<dbReference type="InterPro" id="IPR013783">
    <property type="entry name" value="Ig-like_fold"/>
</dbReference>
<keyword evidence="13" id="KW-1185">Reference proteome</keyword>
<dbReference type="GO" id="GO:0016020">
    <property type="term" value="C:membrane"/>
    <property type="evidence" value="ECO:0007669"/>
    <property type="project" value="TreeGrafter"/>
</dbReference>
<feature type="compositionally biased region" description="Polar residues" evidence="7">
    <location>
        <begin position="623"/>
        <end position="636"/>
    </location>
</feature>
<feature type="chain" id="PRO_5019778448" evidence="8">
    <location>
        <begin position="33"/>
        <end position="1744"/>
    </location>
</feature>
<dbReference type="SUPFAM" id="SSF49265">
    <property type="entry name" value="Fibronectin type III"/>
    <property type="match status" value="1"/>
</dbReference>
<evidence type="ECO:0000256" key="6">
    <source>
        <dbReference type="ARBA" id="ARBA00023326"/>
    </source>
</evidence>
<accession>A0A495IA98</accession>
<evidence type="ECO:0000259" key="11">
    <source>
        <dbReference type="PROSITE" id="PS50853"/>
    </source>
</evidence>
<dbReference type="SUPFAM" id="SSF49899">
    <property type="entry name" value="Concanavalin A-like lectins/glucanases"/>
    <property type="match status" value="2"/>
</dbReference>
<feature type="domain" description="PKD" evidence="10">
    <location>
        <begin position="1102"/>
        <end position="1190"/>
    </location>
</feature>
<evidence type="ECO:0000259" key="9">
    <source>
        <dbReference type="PROSITE" id="PS50025"/>
    </source>
</evidence>
<evidence type="ECO:0000256" key="2">
    <source>
        <dbReference type="ARBA" id="ARBA00022729"/>
    </source>
</evidence>
<comment type="caution">
    <text evidence="12">The sequence shown here is derived from an EMBL/GenBank/DDBJ whole genome shotgun (WGS) entry which is preliminary data.</text>
</comment>
<dbReference type="Gene3D" id="2.60.120.200">
    <property type="match status" value="2"/>
</dbReference>
<evidence type="ECO:0000256" key="3">
    <source>
        <dbReference type="ARBA" id="ARBA00023157"/>
    </source>
</evidence>
<evidence type="ECO:0000256" key="1">
    <source>
        <dbReference type="ARBA" id="ARBA00004316"/>
    </source>
</evidence>
<dbReference type="Pfam" id="PF13385">
    <property type="entry name" value="Laminin_G_3"/>
    <property type="match status" value="2"/>
</dbReference>
<dbReference type="SMART" id="SM00060">
    <property type="entry name" value="FN3"/>
    <property type="match status" value="1"/>
</dbReference>
<dbReference type="GO" id="GO:0042995">
    <property type="term" value="C:cell projection"/>
    <property type="evidence" value="ECO:0007669"/>
    <property type="project" value="UniProtKB-SubCell"/>
</dbReference>
<dbReference type="GO" id="GO:0000272">
    <property type="term" value="P:polysaccharide catabolic process"/>
    <property type="evidence" value="ECO:0007669"/>
    <property type="project" value="UniProtKB-KW"/>
</dbReference>
<dbReference type="PANTHER" id="PTHR46182">
    <property type="entry name" value="FI19480P1"/>
    <property type="match status" value="1"/>
</dbReference>
<feature type="domain" description="PKD" evidence="10">
    <location>
        <begin position="1272"/>
        <end position="1354"/>
    </location>
</feature>
<keyword evidence="3" id="KW-1015">Disulfide bond</keyword>
<keyword evidence="6" id="KW-0624">Polysaccharide degradation</keyword>
<dbReference type="Proteomes" id="UP000280008">
    <property type="component" value="Unassembled WGS sequence"/>
</dbReference>
<feature type="signal peptide" evidence="8">
    <location>
        <begin position="1"/>
        <end position="32"/>
    </location>
</feature>
<gene>
    <name evidence="12" type="ORF">C8E83_0015</name>
</gene>
<dbReference type="CDD" id="cd00146">
    <property type="entry name" value="PKD"/>
    <property type="match status" value="6"/>
</dbReference>
<evidence type="ECO:0000313" key="13">
    <source>
        <dbReference type="Proteomes" id="UP000280008"/>
    </source>
</evidence>
<dbReference type="InterPro" id="IPR029865">
    <property type="entry name" value="KIAA0319-like"/>
</dbReference>
<dbReference type="SMART" id="SM00089">
    <property type="entry name" value="PKD"/>
    <property type="match status" value="6"/>
</dbReference>
<organism evidence="12 13">
    <name type="scientific">Frondihabitans australicus</name>
    <dbReference type="NCBI Taxonomy" id="386892"/>
    <lineage>
        <taxon>Bacteria</taxon>
        <taxon>Bacillati</taxon>
        <taxon>Actinomycetota</taxon>
        <taxon>Actinomycetes</taxon>
        <taxon>Micrococcales</taxon>
        <taxon>Microbacteriaceae</taxon>
        <taxon>Frondihabitans</taxon>
    </lineage>
</organism>
<evidence type="ECO:0000256" key="8">
    <source>
        <dbReference type="SAM" id="SignalP"/>
    </source>
</evidence>
<feature type="domain" description="PKD" evidence="10">
    <location>
        <begin position="1188"/>
        <end position="1272"/>
    </location>
</feature>
<keyword evidence="5" id="KW-0378">Hydrolase</keyword>
<dbReference type="SUPFAM" id="SSF69322">
    <property type="entry name" value="Tricorn protease domain 2"/>
    <property type="match status" value="1"/>
</dbReference>
<dbReference type="InterPro" id="IPR001791">
    <property type="entry name" value="Laminin_G"/>
</dbReference>
<feature type="domain" description="Fibronectin type-III" evidence="11">
    <location>
        <begin position="459"/>
        <end position="556"/>
    </location>
</feature>
<feature type="compositionally biased region" description="Low complexity" evidence="7">
    <location>
        <begin position="600"/>
        <end position="622"/>
    </location>
</feature>
<feature type="domain" description="PKD" evidence="10">
    <location>
        <begin position="1358"/>
        <end position="1443"/>
    </location>
</feature>
<dbReference type="InterPro" id="IPR036116">
    <property type="entry name" value="FN3_sf"/>
</dbReference>
<dbReference type="GO" id="GO:0031410">
    <property type="term" value="C:cytoplasmic vesicle"/>
    <property type="evidence" value="ECO:0007669"/>
    <property type="project" value="TreeGrafter"/>
</dbReference>
<dbReference type="SUPFAM" id="SSF49299">
    <property type="entry name" value="PKD domain"/>
    <property type="match status" value="6"/>
</dbReference>
<comment type="subcellular location">
    <subcellularLocation>
        <location evidence="1">Cell projection</location>
    </subcellularLocation>
</comment>
<dbReference type="PANTHER" id="PTHR46182:SF2">
    <property type="entry name" value="FI19480P1"/>
    <property type="match status" value="1"/>
</dbReference>
<reference evidence="12 13" key="1">
    <citation type="submission" date="2018-10" db="EMBL/GenBank/DDBJ databases">
        <title>Sequencing the genomes of 1000 actinobacteria strains.</title>
        <authorList>
            <person name="Klenk H.-P."/>
        </authorList>
    </citation>
    <scope>NUCLEOTIDE SEQUENCE [LARGE SCALE GENOMIC DNA]</scope>
    <source>
        <strain evidence="12 13">DSM 17894</strain>
    </source>
</reference>
<dbReference type="InterPro" id="IPR003961">
    <property type="entry name" value="FN3_dom"/>
</dbReference>
<dbReference type="PROSITE" id="PS50025">
    <property type="entry name" value="LAM_G_DOMAIN"/>
    <property type="match status" value="1"/>
</dbReference>
<sequence length="1744" mass="176223">MGKTLPSRIAAGVAAAALAFSALVAFSTPANAEGNPADPTNPATPATVTDDALSAPQIDGVVWSQKIVGNTVFAGGNFATARPAGSASGVNTVPRTDILSYNLTTGVLNTGFAPTLNGQVKTVAASADGSIIYIGGTFTTVNGVARSRLAALNATTGALITTFNPSPNYTVAAIAVSGSTVYFGGGFTSVGKSTRNRLASVNGTTGALTTWAPDAEGGAPTALAISPDGTKVVVGGAFTTLNGSSNPGYGLGEVDATSGALLPFAVNGLVRDAGTQSSILSLASDADGVYGSGYVYGAGGNLEGSFRATWDGGNITWIEDCHGDTYSVATTADAEYVAGHPHYCGNIGGFPQTSPTWTFHRGLAFSKAATQTITNDPYGYYNFAGNPAPSLQNWFPDFNVGTFTGQSQGPWSVATSADSNYVVYGGEFTTINGIQQQGLVRFAVKSIAPNKMGPKNSGANFVPSLVSTQAGSVRVSWTANWDPDSTNLTYNVYRNGDLTKPVYTTTQASNVYTTPQMGFVDTGLTPGATVSYRIRATDSDGNTVIGDGVNITVSNANPSAYSQTVAAQGATDYWPLNEASGTTVYDNAGFNDQVAGSGVTRGAAGSSSDGTTASTFDGSTSGYSAEQGSPTTGPQTFTEEAWFKTTTTAGGVILTFGDQNTQLSSNYDRRIYMTTDGKINFGVYDGNAEVLQSAGALNDGKWHQVVGSLSSAGMALYVDGKKVTTNANVTTAQNYKGYWRIGGDSAWSGANFFAGSIDNVSIYPTPLTAAQVNSQYVAAGYPSQLNSSPSDAYGSQVFTDSPVVYYRLGDAAGSTSAADSSLTNTPGVVSGGVTFGQPGAISGTSNTAAAFDGSSGQVASAQSFNDPEVYTEEAWFKTTTTTGGKIIGFGNAQTGQSSNYDRHIYMQDNGQLVFGVWTGSAQTITTPGAYNDGNWHYVAASQSSAGLALYVDGNLVGTNPTTQAQAYSGYWKIGGDTTWGSTSAYFKGTIDEAAVYDHALSASAIAAHYALGTGSSTNKAPTASFTSTAANLKESFDASASTDPDGTIASYAWNFGDGSTGTGVSPTHTYASAGTYTVTLTVTDNSGATGTATNQVTVAAPVNQAPTASFTSSMNNLQVAFDGTGSSDPDGTVASYAWNFGDGSTGTGSTVNHTYASAGTYSVKLTVTDNQGATGTATSSVTVVAPHVNQPPSAVITASTTGLKVSVDGTGSSDPDGTVASYAWNFGDGSTATGSTSSHTYLAGGTYTVTLTVTDNSGATGTATQSVTVAAPNQAPVASMTLGANALTLTADGSASQDPDGTIAAYSWNFGDNTAAATTKTATHTYAAAGTYTVTLTVTDNQGATGTSSQTVTVSKAPNVLPTASFTQSASNLKVSVDGTSSTDPDGTVQSYSWNFGDGTAAVTGATATHTYASAGTYKITLTVTDNDGGQGSSSQNATVTAPANQPPVASFTTTASGLALSADGSGSTDPDGTVASYSWNFGDGTAAVTGKTANHTYAAGGTYTVSLTVTDNGGATNTATQSVTVTAPAAQAFDLDSFSRTVSNGWGTADVGGAWTPTGSASVLSVANGAGVIATTKAGATNGVQLMGTTSTSTDLRAQFTLDKAASGGGTYVYISGRRVDSNNEYRATLRFSNSGQGVLSLTAISGGTATNLGSQVVMPGTITAGSSVSFRMQVSGTGTTSIKLKAWLTGTTEPSGWNISLTDSTPSLQKAGGIAIQSYVSASATTVPQNLSVQQLSALPVQ</sequence>
<feature type="domain" description="Laminin G" evidence="9">
    <location>
        <begin position="613"/>
        <end position="783"/>
    </location>
</feature>